<evidence type="ECO:0000313" key="3">
    <source>
        <dbReference type="Proteomes" id="UP001187471"/>
    </source>
</evidence>
<dbReference type="Pfam" id="PF13456">
    <property type="entry name" value="RVT_3"/>
    <property type="match status" value="1"/>
</dbReference>
<dbReference type="EMBL" id="JAVXUO010001060">
    <property type="protein sequence ID" value="KAK2986474.1"/>
    <property type="molecule type" value="Genomic_DNA"/>
</dbReference>
<organism evidence="2 3">
    <name type="scientific">Escallonia rubra</name>
    <dbReference type="NCBI Taxonomy" id="112253"/>
    <lineage>
        <taxon>Eukaryota</taxon>
        <taxon>Viridiplantae</taxon>
        <taxon>Streptophyta</taxon>
        <taxon>Embryophyta</taxon>
        <taxon>Tracheophyta</taxon>
        <taxon>Spermatophyta</taxon>
        <taxon>Magnoliopsida</taxon>
        <taxon>eudicotyledons</taxon>
        <taxon>Gunneridae</taxon>
        <taxon>Pentapetalae</taxon>
        <taxon>asterids</taxon>
        <taxon>campanulids</taxon>
        <taxon>Escalloniales</taxon>
        <taxon>Escalloniaceae</taxon>
        <taxon>Escallonia</taxon>
    </lineage>
</organism>
<dbReference type="InterPro" id="IPR036397">
    <property type="entry name" value="RNaseH_sf"/>
</dbReference>
<dbReference type="InterPro" id="IPR012337">
    <property type="entry name" value="RNaseH-like_sf"/>
</dbReference>
<evidence type="ECO:0000313" key="2">
    <source>
        <dbReference type="EMBL" id="KAK2986474.1"/>
    </source>
</evidence>
<comment type="caution">
    <text evidence="2">The sequence shown here is derived from an EMBL/GenBank/DDBJ whole genome shotgun (WGS) entry which is preliminary data.</text>
</comment>
<dbReference type="Proteomes" id="UP001187471">
    <property type="component" value="Unassembled WGS sequence"/>
</dbReference>
<evidence type="ECO:0000259" key="1">
    <source>
        <dbReference type="Pfam" id="PF13456"/>
    </source>
</evidence>
<reference evidence="2" key="1">
    <citation type="submission" date="2022-12" db="EMBL/GenBank/DDBJ databases">
        <title>Draft genome assemblies for two species of Escallonia (Escalloniales).</title>
        <authorList>
            <person name="Chanderbali A."/>
            <person name="Dervinis C."/>
            <person name="Anghel I."/>
            <person name="Soltis D."/>
            <person name="Soltis P."/>
            <person name="Zapata F."/>
        </authorList>
    </citation>
    <scope>NUCLEOTIDE SEQUENCE</scope>
    <source>
        <strain evidence="2">UCBG92.1500</strain>
        <tissue evidence="2">Leaf</tissue>
    </source>
</reference>
<keyword evidence="3" id="KW-1185">Reference proteome</keyword>
<dbReference type="GO" id="GO:0003676">
    <property type="term" value="F:nucleic acid binding"/>
    <property type="evidence" value="ECO:0007669"/>
    <property type="project" value="InterPro"/>
</dbReference>
<dbReference type="PANTHER" id="PTHR48475:SF1">
    <property type="entry name" value="RNASE H TYPE-1 DOMAIN-CONTAINING PROTEIN"/>
    <property type="match status" value="1"/>
</dbReference>
<dbReference type="InterPro" id="IPR002156">
    <property type="entry name" value="RNaseH_domain"/>
</dbReference>
<dbReference type="AlphaFoldDB" id="A0AA88UIN9"/>
<gene>
    <name evidence="2" type="ORF">RJ640_000228</name>
</gene>
<sequence length="321" mass="35481">MGKWVLTLIEYNLTYVPQKAVKGQALADFLANHPCNNPEDEVIYVGIAPWRMTFDGSKTSQGAGAGIVLISPDGNIHQFAFQIEKDCANNQAEYEALIIGLEILFDMHITIVQISRDSQLANGQAEATNKSIKHIMERAIEDSPNEWHRLLSEVLWAFRTSHRSSTGITPYVLTYGHDPVLPMEITVKSFLVAMQNSLPVAEYNEAMAIELEDLDDHRLDALDILHAQKLKVSRSYNRRVLPETFHEGNLVWKTILPIGSKDLKFELETNGGVDNSDIEGTATRWLDVAGVNLGPSGGVDNSDIEGTSARWLDVAGVNSGP</sequence>
<feature type="domain" description="RNase H type-1" evidence="1">
    <location>
        <begin position="54"/>
        <end position="140"/>
    </location>
</feature>
<dbReference type="SUPFAM" id="SSF53098">
    <property type="entry name" value="Ribonuclease H-like"/>
    <property type="match status" value="2"/>
</dbReference>
<dbReference type="GO" id="GO:0004523">
    <property type="term" value="F:RNA-DNA hybrid ribonuclease activity"/>
    <property type="evidence" value="ECO:0007669"/>
    <property type="project" value="InterPro"/>
</dbReference>
<proteinExistence type="predicted"/>
<name>A0AA88UIN9_9ASTE</name>
<dbReference type="PANTHER" id="PTHR48475">
    <property type="entry name" value="RIBONUCLEASE H"/>
    <property type="match status" value="1"/>
</dbReference>
<protein>
    <recommendedName>
        <fullName evidence="1">RNase H type-1 domain-containing protein</fullName>
    </recommendedName>
</protein>
<dbReference type="Gene3D" id="3.30.420.10">
    <property type="entry name" value="Ribonuclease H-like superfamily/Ribonuclease H"/>
    <property type="match status" value="1"/>
</dbReference>
<accession>A0AA88UIN9</accession>